<dbReference type="Proteomes" id="UP000635606">
    <property type="component" value="Unassembled WGS sequence"/>
</dbReference>
<feature type="compositionally biased region" description="Low complexity" evidence="1">
    <location>
        <begin position="23"/>
        <end position="34"/>
    </location>
</feature>
<evidence type="ECO:0000256" key="2">
    <source>
        <dbReference type="SAM" id="Phobius"/>
    </source>
</evidence>
<keyword evidence="4" id="KW-1185">Reference proteome</keyword>
<keyword evidence="2" id="KW-0812">Transmembrane</keyword>
<dbReference type="EMBL" id="BOPH01000087">
    <property type="protein sequence ID" value="GIJ71234.1"/>
    <property type="molecule type" value="Genomic_DNA"/>
</dbReference>
<dbReference type="RefSeq" id="WP_203931122.1">
    <property type="nucleotide sequence ID" value="NZ_BOPH01000087.1"/>
</dbReference>
<organism evidence="3 4">
    <name type="scientific">Virgisporangium ochraceum</name>
    <dbReference type="NCBI Taxonomy" id="65505"/>
    <lineage>
        <taxon>Bacteria</taxon>
        <taxon>Bacillati</taxon>
        <taxon>Actinomycetota</taxon>
        <taxon>Actinomycetes</taxon>
        <taxon>Micromonosporales</taxon>
        <taxon>Micromonosporaceae</taxon>
        <taxon>Virgisporangium</taxon>
    </lineage>
</organism>
<keyword evidence="2" id="KW-0472">Membrane</keyword>
<feature type="region of interest" description="Disordered" evidence="1">
    <location>
        <begin position="1"/>
        <end position="39"/>
    </location>
</feature>
<protein>
    <recommendedName>
        <fullName evidence="5">DUF2510 domain-containing protein</fullName>
    </recommendedName>
</protein>
<feature type="transmembrane region" description="Helical" evidence="2">
    <location>
        <begin position="146"/>
        <end position="166"/>
    </location>
</feature>
<proteinExistence type="predicted"/>
<evidence type="ECO:0000313" key="4">
    <source>
        <dbReference type="Proteomes" id="UP000635606"/>
    </source>
</evidence>
<evidence type="ECO:0008006" key="5">
    <source>
        <dbReference type="Google" id="ProtNLM"/>
    </source>
</evidence>
<sequence length="262" mass="27039">MFVPLAQPVPEPSGAGPAPSEQPSPSATPSTDPSAGGGLGGLDPEGAAWFVGVVLLVLIALLVFAVLYDIRTARHVHDKRHALLENLVARPDVNNERVAQLAGNLTQPTTGIEGLTRTLVALTILVAVVLSLLTTVVSTSPGSAELRITLTAGVSSVFATIVGFYFGSRTAQTSADAENRRRSDPTDTSKVAAAVPPTSVAAGGPGRFLPWGAEPSPNLAVLSASKLPADPLTRWPTGSYVDLKDGSQAHWDGNSWTAGRAP</sequence>
<reference evidence="3" key="1">
    <citation type="submission" date="2021-01" db="EMBL/GenBank/DDBJ databases">
        <title>Whole genome shotgun sequence of Virgisporangium ochraceum NBRC 16418.</title>
        <authorList>
            <person name="Komaki H."/>
            <person name="Tamura T."/>
        </authorList>
    </citation>
    <scope>NUCLEOTIDE SEQUENCE</scope>
    <source>
        <strain evidence="3">NBRC 16418</strain>
    </source>
</reference>
<feature type="transmembrane region" description="Helical" evidence="2">
    <location>
        <begin position="119"/>
        <end position="140"/>
    </location>
</feature>
<feature type="region of interest" description="Disordered" evidence="1">
    <location>
        <begin position="237"/>
        <end position="262"/>
    </location>
</feature>
<comment type="caution">
    <text evidence="3">The sequence shown here is derived from an EMBL/GenBank/DDBJ whole genome shotgun (WGS) entry which is preliminary data.</text>
</comment>
<feature type="transmembrane region" description="Helical" evidence="2">
    <location>
        <begin position="47"/>
        <end position="70"/>
    </location>
</feature>
<keyword evidence="2" id="KW-1133">Transmembrane helix</keyword>
<name>A0A8J3ZWD3_9ACTN</name>
<evidence type="ECO:0000313" key="3">
    <source>
        <dbReference type="EMBL" id="GIJ71234.1"/>
    </source>
</evidence>
<dbReference type="AlphaFoldDB" id="A0A8J3ZWD3"/>
<gene>
    <name evidence="3" type="ORF">Voc01_061510</name>
</gene>
<accession>A0A8J3ZWD3</accession>
<evidence type="ECO:0000256" key="1">
    <source>
        <dbReference type="SAM" id="MobiDB-lite"/>
    </source>
</evidence>